<comment type="caution">
    <text evidence="2">The sequence shown here is derived from an EMBL/GenBank/DDBJ whole genome shotgun (WGS) entry which is preliminary data.</text>
</comment>
<evidence type="ECO:0008006" key="4">
    <source>
        <dbReference type="Google" id="ProtNLM"/>
    </source>
</evidence>
<accession>A0AAD8JNU9</accession>
<reference evidence="2" key="1">
    <citation type="journal article" date="2023" name="bioRxiv">
        <title>Improved chromosome-level genome assembly for marigold (Tagetes erecta).</title>
        <authorList>
            <person name="Jiang F."/>
            <person name="Yuan L."/>
            <person name="Wang S."/>
            <person name="Wang H."/>
            <person name="Xu D."/>
            <person name="Wang A."/>
            <person name="Fan W."/>
        </authorList>
    </citation>
    <scope>NUCLEOTIDE SEQUENCE</scope>
    <source>
        <strain evidence="2">WSJ</strain>
        <tissue evidence="2">Leaf</tissue>
    </source>
</reference>
<keyword evidence="1" id="KW-0812">Transmembrane</keyword>
<keyword evidence="1" id="KW-1133">Transmembrane helix</keyword>
<proteinExistence type="predicted"/>
<keyword evidence="1" id="KW-0472">Membrane</keyword>
<dbReference type="AlphaFoldDB" id="A0AAD8JNU9"/>
<feature type="transmembrane region" description="Helical" evidence="1">
    <location>
        <begin position="21"/>
        <end position="41"/>
    </location>
</feature>
<organism evidence="2 3">
    <name type="scientific">Tagetes erecta</name>
    <name type="common">African marigold</name>
    <dbReference type="NCBI Taxonomy" id="13708"/>
    <lineage>
        <taxon>Eukaryota</taxon>
        <taxon>Viridiplantae</taxon>
        <taxon>Streptophyta</taxon>
        <taxon>Embryophyta</taxon>
        <taxon>Tracheophyta</taxon>
        <taxon>Spermatophyta</taxon>
        <taxon>Magnoliopsida</taxon>
        <taxon>eudicotyledons</taxon>
        <taxon>Gunneridae</taxon>
        <taxon>Pentapetalae</taxon>
        <taxon>asterids</taxon>
        <taxon>campanulids</taxon>
        <taxon>Asterales</taxon>
        <taxon>Asteraceae</taxon>
        <taxon>Asteroideae</taxon>
        <taxon>Heliantheae alliance</taxon>
        <taxon>Tageteae</taxon>
        <taxon>Tagetes</taxon>
    </lineage>
</organism>
<gene>
    <name evidence="2" type="ORF">QVD17_39603</name>
</gene>
<dbReference type="Proteomes" id="UP001229421">
    <property type="component" value="Unassembled WGS sequence"/>
</dbReference>
<dbReference type="EMBL" id="JAUHHV010000011">
    <property type="protein sequence ID" value="KAK1407975.1"/>
    <property type="molecule type" value="Genomic_DNA"/>
</dbReference>
<evidence type="ECO:0000313" key="3">
    <source>
        <dbReference type="Proteomes" id="UP001229421"/>
    </source>
</evidence>
<evidence type="ECO:0000313" key="2">
    <source>
        <dbReference type="EMBL" id="KAK1407975.1"/>
    </source>
</evidence>
<evidence type="ECO:0000256" key="1">
    <source>
        <dbReference type="SAM" id="Phobius"/>
    </source>
</evidence>
<keyword evidence="3" id="KW-1185">Reference proteome</keyword>
<sequence length="164" mass="18556">MIRSPCTPGDSGFVGCEYGGYLWYLEVVMVFAVVLVGGGLWRLVMVFAGTMELVGVVEFVCSNGEERHHWVSWETICCPKEEGCVRIRSLHQVMQALHIGVEFYTIKGTLFYFFGLCSCEANRSKSKALFCSVYRSYVLPQQSPHGPPHSTLFHNHRLQLQDLN</sequence>
<protein>
    <recommendedName>
        <fullName evidence="4">Transmembrane protein</fullName>
    </recommendedName>
</protein>
<name>A0AAD8JNU9_TARER</name>